<dbReference type="Proteomes" id="UP000749311">
    <property type="component" value="Unassembled WGS sequence"/>
</dbReference>
<protein>
    <submittedName>
        <fullName evidence="3">Di/tricarboxylate transporter</fullName>
    </submittedName>
</protein>
<feature type="transmembrane region" description="Helical" evidence="1">
    <location>
        <begin position="318"/>
        <end position="338"/>
    </location>
</feature>
<evidence type="ECO:0000313" key="4">
    <source>
        <dbReference type="Proteomes" id="UP000749311"/>
    </source>
</evidence>
<organism evidence="3 4">
    <name type="scientific">Brooklawnia cerclae</name>
    <dbReference type="NCBI Taxonomy" id="349934"/>
    <lineage>
        <taxon>Bacteria</taxon>
        <taxon>Bacillati</taxon>
        <taxon>Actinomycetota</taxon>
        <taxon>Actinomycetes</taxon>
        <taxon>Propionibacteriales</taxon>
        <taxon>Propionibacteriaceae</taxon>
        <taxon>Brooklawnia</taxon>
    </lineage>
</organism>
<evidence type="ECO:0000259" key="2">
    <source>
        <dbReference type="Pfam" id="PF07158"/>
    </source>
</evidence>
<proteinExistence type="predicted"/>
<comment type="caution">
    <text evidence="3">The sequence shown here is derived from an EMBL/GenBank/DDBJ whole genome shotgun (WGS) entry which is preliminary data.</text>
</comment>
<name>A0ABX0SAG4_9ACTN</name>
<keyword evidence="4" id="KW-1185">Reference proteome</keyword>
<dbReference type="InterPro" id="IPR009827">
    <property type="entry name" value="MatC_N"/>
</dbReference>
<feature type="transmembrane region" description="Helical" evidence="1">
    <location>
        <begin position="194"/>
        <end position="213"/>
    </location>
</feature>
<feature type="transmembrane region" description="Helical" evidence="1">
    <location>
        <begin position="129"/>
        <end position="148"/>
    </location>
</feature>
<feature type="domain" description="Dicarboxylate carrier MatC N-terminal" evidence="2">
    <location>
        <begin position="6"/>
        <end position="150"/>
    </location>
</feature>
<dbReference type="EMBL" id="JAAMOZ010000001">
    <property type="protein sequence ID" value="NIH55398.1"/>
    <property type="molecule type" value="Genomic_DNA"/>
</dbReference>
<keyword evidence="1" id="KW-0472">Membrane</keyword>
<feature type="transmembrane region" description="Helical" evidence="1">
    <location>
        <begin position="288"/>
        <end position="312"/>
    </location>
</feature>
<feature type="transmembrane region" description="Helical" evidence="1">
    <location>
        <begin position="155"/>
        <end position="174"/>
    </location>
</feature>
<dbReference type="Pfam" id="PF07158">
    <property type="entry name" value="MatC_N"/>
    <property type="match status" value="1"/>
</dbReference>
<feature type="transmembrane region" description="Helical" evidence="1">
    <location>
        <begin position="260"/>
        <end position="276"/>
    </location>
</feature>
<feature type="transmembrane region" description="Helical" evidence="1">
    <location>
        <begin position="28"/>
        <end position="46"/>
    </location>
</feature>
<dbReference type="RefSeq" id="WP_167163738.1">
    <property type="nucleotide sequence ID" value="NZ_BAAAOO010000018.1"/>
</dbReference>
<sequence>MGISTAALVSLIALAVIVIISCFRDMNVGILAIAAGIAIGMALLGMKLSETFASWPISLFMTLTGVTFMFSCAQVNGTMEKLTAHTVRLARTNTAFIPLTLFLLVTAITTIGPGNIATVALLAPTAMAIAGRIGLPAFAMTLLIVGAADGAAFSPIAPTGIISNSLIAAMAPQLGITEDQLPGIGWKMYFNSEIAQSVVNLGGFFLLGGGAWMRKQKSGGIDIDEIAPKPEPFTPKQWSTLAGMVVLIVMVIFFKWDVGMTAFFISAAFLLLGIADDSQAIKEMPWGVIVMVCGMSLLIGIMDQAGGLAVIANSIGAISNPITVTGVLALVSGVVSAYSSSSGVVMPTFLPMVPGIIQEIGGGDPISLISSINVGAHLVDTSPLSVFGALCLACAAEHEDKAKLFRHLLFWGLSMAVVGAIICLVCFGVLGL</sequence>
<feature type="transmembrane region" description="Helical" evidence="1">
    <location>
        <begin position="96"/>
        <end position="123"/>
    </location>
</feature>
<feature type="transmembrane region" description="Helical" evidence="1">
    <location>
        <begin position="6"/>
        <end position="23"/>
    </location>
</feature>
<evidence type="ECO:0000313" key="3">
    <source>
        <dbReference type="EMBL" id="NIH55398.1"/>
    </source>
</evidence>
<accession>A0ABX0SAG4</accession>
<evidence type="ECO:0000256" key="1">
    <source>
        <dbReference type="SAM" id="Phobius"/>
    </source>
</evidence>
<feature type="transmembrane region" description="Helical" evidence="1">
    <location>
        <begin position="52"/>
        <end position="75"/>
    </location>
</feature>
<reference evidence="3 4" key="1">
    <citation type="submission" date="2020-02" db="EMBL/GenBank/DDBJ databases">
        <title>Sequencing the genomes of 1000 actinobacteria strains.</title>
        <authorList>
            <person name="Klenk H.-P."/>
        </authorList>
    </citation>
    <scope>NUCLEOTIDE SEQUENCE [LARGE SCALE GENOMIC DNA]</scope>
    <source>
        <strain evidence="3 4">DSM 19609</strain>
    </source>
</reference>
<keyword evidence="1" id="KW-1133">Transmembrane helix</keyword>
<feature type="transmembrane region" description="Helical" evidence="1">
    <location>
        <begin position="408"/>
        <end position="430"/>
    </location>
</feature>
<keyword evidence="1" id="KW-0812">Transmembrane</keyword>
<gene>
    <name evidence="3" type="ORF">FB473_000043</name>
</gene>